<gene>
    <name evidence="11" type="primary">hemW</name>
    <name evidence="11" type="ORF">PTI97_08820</name>
</gene>
<dbReference type="SFLD" id="SFLDG01082">
    <property type="entry name" value="B12-binding_domain_containing"/>
    <property type="match status" value="1"/>
</dbReference>
<proteinExistence type="inferred from homology"/>
<dbReference type="InterPro" id="IPR034505">
    <property type="entry name" value="Coproporphyrinogen-III_oxidase"/>
</dbReference>
<evidence type="ECO:0000256" key="4">
    <source>
        <dbReference type="ARBA" id="ARBA00022691"/>
    </source>
</evidence>
<dbReference type="SFLD" id="SFLDS00029">
    <property type="entry name" value="Radical_SAM"/>
    <property type="match status" value="1"/>
</dbReference>
<evidence type="ECO:0000313" key="11">
    <source>
        <dbReference type="EMBL" id="WDH74925.1"/>
    </source>
</evidence>
<keyword evidence="12" id="KW-1185">Reference proteome</keyword>
<evidence type="ECO:0000256" key="7">
    <source>
        <dbReference type="ARBA" id="ARBA00023014"/>
    </source>
</evidence>
<keyword evidence="7 9" id="KW-0411">Iron-sulfur</keyword>
<dbReference type="CDD" id="cd01335">
    <property type="entry name" value="Radical_SAM"/>
    <property type="match status" value="1"/>
</dbReference>
<dbReference type="InterPro" id="IPR058240">
    <property type="entry name" value="rSAM_sf"/>
</dbReference>
<dbReference type="InterPro" id="IPR004559">
    <property type="entry name" value="HemW-like"/>
</dbReference>
<dbReference type="InterPro" id="IPR013785">
    <property type="entry name" value="Aldolase_TIM"/>
</dbReference>
<dbReference type="InterPro" id="IPR010723">
    <property type="entry name" value="HemN_C"/>
</dbReference>
<evidence type="ECO:0000256" key="9">
    <source>
        <dbReference type="RuleBase" id="RU364116"/>
    </source>
</evidence>
<keyword evidence="8 9" id="KW-0143">Chaperone</keyword>
<dbReference type="NCBIfam" id="TIGR00539">
    <property type="entry name" value="hemN_rel"/>
    <property type="match status" value="1"/>
</dbReference>
<evidence type="ECO:0000256" key="6">
    <source>
        <dbReference type="ARBA" id="ARBA00023004"/>
    </source>
</evidence>
<dbReference type="SMART" id="SM00729">
    <property type="entry name" value="Elp3"/>
    <property type="match status" value="1"/>
</dbReference>
<evidence type="ECO:0000259" key="10">
    <source>
        <dbReference type="PROSITE" id="PS51918"/>
    </source>
</evidence>
<dbReference type="SFLD" id="SFLDF00288">
    <property type="entry name" value="HemN-like__clustered_with_nucl"/>
    <property type="match status" value="1"/>
</dbReference>
<dbReference type="PANTHER" id="PTHR13932">
    <property type="entry name" value="COPROPORPHYRINIGEN III OXIDASE"/>
    <property type="match status" value="1"/>
</dbReference>
<dbReference type="Gene3D" id="3.20.20.70">
    <property type="entry name" value="Aldolase class I"/>
    <property type="match status" value="1"/>
</dbReference>
<evidence type="ECO:0000256" key="2">
    <source>
        <dbReference type="ARBA" id="ARBA00017228"/>
    </source>
</evidence>
<dbReference type="SFLD" id="SFLDG01065">
    <property type="entry name" value="anaerobic_coproporphyrinogen-I"/>
    <property type="match status" value="1"/>
</dbReference>
<sequence length="400" mass="45651">MNEKRYKWNEKKGVAVLAKAVYLHIPFCEHICYYCDFNKVFLKNQPVEEYLDALEREMMLTLEAFPTERIDTIFIGGGTPTALNEAQMVRLMDMVRRHLLPLASDDLEYSVEANPNFVSAEKLDAMKAGGVNRLSFGVQTFDDGGLERIGRTHRAEDVFETVNEAAKRFENISIDLMFGLPEQTLEQIDRDLTLALQLPIQHVSSYSLILEPHTVFAIQDRKGKLRLPGEDVEVEMYLKVMETLERHGLKQYEISNYSLPDRESRHNQVYWRNEEYYGFGAGAHSYLNGTRRANIAPIPHYIKAEGIPVKRANELEEVEKMEEELFLGLRMRSGVSLQTFAEKYGRTLDDVFGHVIDDLVNKALIERTDSHIRLTASGLPLANEAFAAFIGEAKLDHATS</sequence>
<evidence type="ECO:0000256" key="5">
    <source>
        <dbReference type="ARBA" id="ARBA00022723"/>
    </source>
</evidence>
<keyword evidence="6 9" id="KW-0408">Iron</keyword>
<evidence type="ECO:0000256" key="8">
    <source>
        <dbReference type="ARBA" id="ARBA00023186"/>
    </source>
</evidence>
<dbReference type="InterPro" id="IPR006638">
    <property type="entry name" value="Elp3/MiaA/NifB-like_rSAM"/>
</dbReference>
<dbReference type="Pfam" id="PF04055">
    <property type="entry name" value="Radical_SAM"/>
    <property type="match status" value="1"/>
</dbReference>
<dbReference type="Pfam" id="PF06969">
    <property type="entry name" value="HemN_C"/>
    <property type="match status" value="1"/>
</dbReference>
<keyword evidence="4 9" id="KW-0949">S-adenosyl-L-methionine</keyword>
<evidence type="ECO:0000256" key="1">
    <source>
        <dbReference type="ARBA" id="ARBA00006100"/>
    </source>
</evidence>
<reference evidence="11 12" key="1">
    <citation type="submission" date="2023-02" db="EMBL/GenBank/DDBJ databases">
        <title>A bacterium isolated from plastisphere.</title>
        <authorList>
            <person name="Sun Y."/>
        </authorList>
    </citation>
    <scope>NUCLEOTIDE SEQUENCE [LARGE SCALE GENOMIC DNA]</scope>
    <source>
        <strain evidence="12">a-1</strain>
    </source>
</reference>
<accession>A0ABY7WYU6</accession>
<dbReference type="PANTHER" id="PTHR13932:SF5">
    <property type="entry name" value="RADICAL S-ADENOSYL METHIONINE DOMAIN-CONTAINING PROTEIN 1, MITOCHONDRIAL"/>
    <property type="match status" value="1"/>
</dbReference>
<dbReference type="RefSeq" id="WP_051545966.1">
    <property type="nucleotide sequence ID" value="NZ_CP118099.1"/>
</dbReference>
<dbReference type="Proteomes" id="UP001213680">
    <property type="component" value="Chromosome"/>
</dbReference>
<dbReference type="SFLD" id="SFLDF00562">
    <property type="entry name" value="HemN-like__clustered_with_heat"/>
    <property type="match status" value="1"/>
</dbReference>
<dbReference type="EMBL" id="CP118099">
    <property type="protein sequence ID" value="WDH74925.1"/>
    <property type="molecule type" value="Genomic_DNA"/>
</dbReference>
<keyword evidence="3 9" id="KW-0349">Heme</keyword>
<protein>
    <recommendedName>
        <fullName evidence="2 9">Heme chaperone HemW</fullName>
    </recommendedName>
</protein>
<evidence type="ECO:0000313" key="12">
    <source>
        <dbReference type="Proteomes" id="UP001213680"/>
    </source>
</evidence>
<comment type="similarity">
    <text evidence="1">Belongs to the anaerobic coproporphyrinogen-III oxidase family. HemW subfamily.</text>
</comment>
<evidence type="ECO:0000256" key="3">
    <source>
        <dbReference type="ARBA" id="ARBA00022617"/>
    </source>
</evidence>
<comment type="function">
    <text evidence="9">Probably acts as a heme chaperone, transferring heme to an unknown acceptor. Binds one molecule of heme per monomer, possibly covalently. Binds 1 [4Fe-4S] cluster. The cluster is coordinated with 3 cysteines and an exchangeable S-adenosyl-L-methionine.</text>
</comment>
<name>A0ABY7WYU6_9BACL</name>
<comment type="subcellular location">
    <subcellularLocation>
        <location evidence="9">Cytoplasm</location>
    </subcellularLocation>
</comment>
<dbReference type="PROSITE" id="PS51918">
    <property type="entry name" value="RADICAL_SAM"/>
    <property type="match status" value="1"/>
</dbReference>
<organism evidence="11 12">
    <name type="scientific">Exiguobacterium marinum</name>
    <dbReference type="NCBI Taxonomy" id="273528"/>
    <lineage>
        <taxon>Bacteria</taxon>
        <taxon>Bacillati</taxon>
        <taxon>Bacillota</taxon>
        <taxon>Bacilli</taxon>
        <taxon>Bacillales</taxon>
        <taxon>Bacillales Family XII. Incertae Sedis</taxon>
        <taxon>Exiguobacterium</taxon>
    </lineage>
</organism>
<keyword evidence="9" id="KW-0004">4Fe-4S</keyword>
<dbReference type="SUPFAM" id="SSF102114">
    <property type="entry name" value="Radical SAM enzymes"/>
    <property type="match status" value="1"/>
</dbReference>
<feature type="domain" description="Radical SAM core" evidence="10">
    <location>
        <begin position="13"/>
        <end position="250"/>
    </location>
</feature>
<dbReference type="InterPro" id="IPR007197">
    <property type="entry name" value="rSAM"/>
</dbReference>
<keyword evidence="5 9" id="KW-0479">Metal-binding</keyword>
<keyword evidence="9" id="KW-0963">Cytoplasm</keyword>